<evidence type="ECO:0000256" key="5">
    <source>
        <dbReference type="ARBA" id="ARBA00007417"/>
    </source>
</evidence>
<feature type="binding site" evidence="15">
    <location>
        <position position="226"/>
    </location>
    <ligand>
        <name>substrate</name>
    </ligand>
</feature>
<keyword evidence="8 13" id="KW-0378">Hydrolase</keyword>
<organism evidence="19">
    <name type="scientific">Acidobacterium capsulatum</name>
    <dbReference type="NCBI Taxonomy" id="33075"/>
    <lineage>
        <taxon>Bacteria</taxon>
        <taxon>Pseudomonadati</taxon>
        <taxon>Acidobacteriota</taxon>
        <taxon>Terriglobia</taxon>
        <taxon>Terriglobales</taxon>
        <taxon>Acidobacteriaceae</taxon>
        <taxon>Acidobacterium</taxon>
    </lineage>
</organism>
<feature type="compositionally biased region" description="Polar residues" evidence="17">
    <location>
        <begin position="7"/>
        <end position="33"/>
    </location>
</feature>
<dbReference type="PROSITE" id="PS00903">
    <property type="entry name" value="CYT_DCMP_DEAMINASES_1"/>
    <property type="match status" value="1"/>
</dbReference>
<dbReference type="GO" id="GO:0008703">
    <property type="term" value="F:5-amino-6-(5-phosphoribosylamino)uracil reductase activity"/>
    <property type="evidence" value="ECO:0007669"/>
    <property type="project" value="UniProtKB-EC"/>
</dbReference>
<keyword evidence="6 13" id="KW-0686">Riboflavin biosynthesis</keyword>
<evidence type="ECO:0000313" key="19">
    <source>
        <dbReference type="EMBL" id="HGY94968.1"/>
    </source>
</evidence>
<comment type="function">
    <text evidence="1 13">Converts 2,5-diamino-6-(ribosylamino)-4(3h)-pyrimidinone 5'-phosphate into 5-amino-6-(ribosylamino)-2,4(1h,3h)-pyrimidinedione 5'-phosphate.</text>
</comment>
<evidence type="ECO:0000256" key="12">
    <source>
        <dbReference type="ARBA" id="ARBA00023268"/>
    </source>
</evidence>
<dbReference type="SUPFAM" id="SSF53597">
    <property type="entry name" value="Dihydrofolate reductase-like"/>
    <property type="match status" value="1"/>
</dbReference>
<comment type="pathway">
    <text evidence="3 13">Cofactor biosynthesis; riboflavin biosynthesis; 5-amino-6-(D-ribitylamino)uracil from GTP: step 3/4.</text>
</comment>
<feature type="binding site" evidence="15">
    <location>
        <position position="191"/>
    </location>
    <ligand>
        <name>NADP(+)</name>
        <dbReference type="ChEBI" id="CHEBI:58349"/>
    </ligand>
</feature>
<feature type="binding site" evidence="16">
    <location>
        <position position="121"/>
    </location>
    <ligand>
        <name>Zn(2+)</name>
        <dbReference type="ChEBI" id="CHEBI:29105"/>
        <note>catalytic</note>
    </ligand>
</feature>
<keyword evidence="10 13" id="KW-0521">NADP</keyword>
<dbReference type="PANTHER" id="PTHR38011">
    <property type="entry name" value="DIHYDROFOLATE REDUCTASE FAMILY PROTEIN (AFU_ORTHOLOGUE AFUA_8G06820)"/>
    <property type="match status" value="1"/>
</dbReference>
<dbReference type="SUPFAM" id="SSF53927">
    <property type="entry name" value="Cytidine deaminase-like"/>
    <property type="match status" value="1"/>
</dbReference>
<keyword evidence="11 13" id="KW-0560">Oxidoreductase</keyword>
<feature type="binding site" evidence="15">
    <location>
        <position position="249"/>
    </location>
    <ligand>
        <name>substrate</name>
    </ligand>
</feature>
<feature type="active site" description="Proton donor" evidence="14">
    <location>
        <position position="89"/>
    </location>
</feature>
<name>A0A7V4XTL0_9BACT</name>
<evidence type="ECO:0000256" key="1">
    <source>
        <dbReference type="ARBA" id="ARBA00002151"/>
    </source>
</evidence>
<dbReference type="AlphaFoldDB" id="A0A7V4XTL0"/>
<comment type="similarity">
    <text evidence="4 13">In the N-terminal section; belongs to the cytidine and deoxycytidylate deaminase family.</text>
</comment>
<feature type="binding site" evidence="16">
    <location>
        <position position="112"/>
    </location>
    <ligand>
        <name>Zn(2+)</name>
        <dbReference type="ChEBI" id="CHEBI:29105"/>
        <note>catalytic</note>
    </ligand>
</feature>
<feature type="binding site" evidence="15">
    <location>
        <position position="265"/>
    </location>
    <ligand>
        <name>NADP(+)</name>
        <dbReference type="ChEBI" id="CHEBI:58349"/>
    </ligand>
</feature>
<evidence type="ECO:0000256" key="7">
    <source>
        <dbReference type="ARBA" id="ARBA00022723"/>
    </source>
</evidence>
<evidence type="ECO:0000256" key="17">
    <source>
        <dbReference type="SAM" id="MobiDB-lite"/>
    </source>
</evidence>
<proteinExistence type="inferred from homology"/>
<comment type="cofactor">
    <cofactor evidence="13 16">
        <name>Zn(2+)</name>
        <dbReference type="ChEBI" id="CHEBI:29105"/>
    </cofactor>
    <text evidence="13 16">Binds 1 zinc ion.</text>
</comment>
<feature type="binding site" evidence="15">
    <location>
        <position position="336"/>
    </location>
    <ligand>
        <name>substrate</name>
    </ligand>
</feature>
<dbReference type="PIRSF" id="PIRSF006769">
    <property type="entry name" value="RibD"/>
    <property type="match status" value="1"/>
</dbReference>
<dbReference type="GO" id="GO:0008270">
    <property type="term" value="F:zinc ion binding"/>
    <property type="evidence" value="ECO:0007669"/>
    <property type="project" value="InterPro"/>
</dbReference>
<evidence type="ECO:0000256" key="15">
    <source>
        <dbReference type="PIRSR" id="PIRSR006769-2"/>
    </source>
</evidence>
<feature type="binding site" evidence="15">
    <location>
        <begin position="338"/>
        <end position="344"/>
    </location>
    <ligand>
        <name>NADP(+)</name>
        <dbReference type="ChEBI" id="CHEBI:58349"/>
    </ligand>
</feature>
<dbReference type="InterPro" id="IPR016192">
    <property type="entry name" value="APOBEC/CMP_deaminase_Zn-bd"/>
</dbReference>
<protein>
    <recommendedName>
        <fullName evidence="13">Riboflavin biosynthesis protein RibD</fullName>
    </recommendedName>
    <domain>
        <recommendedName>
            <fullName evidence="13">Diaminohydroxyphosphoribosylaminopyrimidine deaminase</fullName>
            <shortName evidence="13">DRAP deaminase</shortName>
            <ecNumber evidence="13">3.5.4.26</ecNumber>
        </recommendedName>
        <alternativeName>
            <fullName evidence="13">Riboflavin-specific deaminase</fullName>
        </alternativeName>
    </domain>
    <domain>
        <recommendedName>
            <fullName evidence="13">5-amino-6-(5-phosphoribosylamino)uracil reductase</fullName>
            <ecNumber evidence="13">1.1.1.193</ecNumber>
        </recommendedName>
        <alternativeName>
            <fullName evidence="13">HTP reductase</fullName>
        </alternativeName>
    </domain>
</protein>
<dbReference type="NCBIfam" id="TIGR00326">
    <property type="entry name" value="eubact_ribD"/>
    <property type="match status" value="1"/>
</dbReference>
<dbReference type="GO" id="GO:0008835">
    <property type="term" value="F:diaminohydroxyphosphoribosylaminopyrimidine deaminase activity"/>
    <property type="evidence" value="ECO:0007669"/>
    <property type="project" value="UniProtKB-EC"/>
</dbReference>
<dbReference type="CDD" id="cd01284">
    <property type="entry name" value="Riboflavin_deaminase-reductase"/>
    <property type="match status" value="1"/>
</dbReference>
<comment type="caution">
    <text evidence="19">The sequence shown here is derived from an EMBL/GenBank/DDBJ whole genome shotgun (WGS) entry which is preliminary data.</text>
</comment>
<feature type="binding site" evidence="15">
    <location>
        <position position="242"/>
    </location>
    <ligand>
        <name>NADP(+)</name>
        <dbReference type="ChEBI" id="CHEBI:58349"/>
    </ligand>
</feature>
<keyword evidence="9 13" id="KW-0862">Zinc</keyword>
<dbReference type="InterPro" id="IPR002125">
    <property type="entry name" value="CMP_dCMP_dom"/>
</dbReference>
<dbReference type="EMBL" id="DTKL01000062">
    <property type="protein sequence ID" value="HGY94968.1"/>
    <property type="molecule type" value="Genomic_DNA"/>
</dbReference>
<dbReference type="GO" id="GO:0009231">
    <property type="term" value="P:riboflavin biosynthetic process"/>
    <property type="evidence" value="ECO:0007669"/>
    <property type="project" value="UniProtKB-UniPathway"/>
</dbReference>
<dbReference type="UniPathway" id="UPA00275">
    <property type="reaction ID" value="UER00401"/>
</dbReference>
<feature type="binding site" evidence="15">
    <location>
        <position position="246"/>
    </location>
    <ligand>
        <name>substrate</name>
    </ligand>
</feature>
<dbReference type="InterPro" id="IPR024072">
    <property type="entry name" value="DHFR-like_dom_sf"/>
</dbReference>
<dbReference type="FunFam" id="3.40.140.10:FF:000025">
    <property type="entry name" value="Riboflavin biosynthesis protein RibD"/>
    <property type="match status" value="1"/>
</dbReference>
<dbReference type="InterPro" id="IPR016193">
    <property type="entry name" value="Cytidine_deaminase-like"/>
</dbReference>
<evidence type="ECO:0000256" key="3">
    <source>
        <dbReference type="ARBA" id="ARBA00004910"/>
    </source>
</evidence>
<evidence type="ECO:0000256" key="10">
    <source>
        <dbReference type="ARBA" id="ARBA00022857"/>
    </source>
</evidence>
<evidence type="ECO:0000256" key="8">
    <source>
        <dbReference type="ARBA" id="ARBA00022801"/>
    </source>
</evidence>
<dbReference type="Pfam" id="PF00383">
    <property type="entry name" value="dCMP_cyt_deam_1"/>
    <property type="match status" value="1"/>
</dbReference>
<comment type="similarity">
    <text evidence="5 13">In the C-terminal section; belongs to the HTP reductase family.</text>
</comment>
<feature type="domain" description="CMP/dCMP-type deaminase" evidence="18">
    <location>
        <begin position="38"/>
        <end position="160"/>
    </location>
</feature>
<evidence type="ECO:0000256" key="6">
    <source>
        <dbReference type="ARBA" id="ARBA00022619"/>
    </source>
</evidence>
<dbReference type="PROSITE" id="PS51747">
    <property type="entry name" value="CYT_DCMP_DEAMINASES_2"/>
    <property type="match status" value="1"/>
</dbReference>
<evidence type="ECO:0000256" key="2">
    <source>
        <dbReference type="ARBA" id="ARBA00004882"/>
    </source>
</evidence>
<evidence type="ECO:0000256" key="9">
    <source>
        <dbReference type="ARBA" id="ARBA00022833"/>
    </source>
</evidence>
<evidence type="ECO:0000256" key="4">
    <source>
        <dbReference type="ARBA" id="ARBA00005259"/>
    </source>
</evidence>
<reference evidence="19" key="1">
    <citation type="journal article" date="2020" name="mSystems">
        <title>Genome- and Community-Level Interaction Insights into Carbon Utilization and Element Cycling Functions of Hydrothermarchaeota in Hydrothermal Sediment.</title>
        <authorList>
            <person name="Zhou Z."/>
            <person name="Liu Y."/>
            <person name="Xu W."/>
            <person name="Pan J."/>
            <person name="Luo Z.H."/>
            <person name="Li M."/>
        </authorList>
    </citation>
    <scope>NUCLEOTIDE SEQUENCE [LARGE SCALE GENOMIC DNA]</scope>
    <source>
        <strain evidence="19">SpSt-855</strain>
    </source>
</reference>
<keyword evidence="7 13" id="KW-0479">Metal-binding</keyword>
<keyword evidence="12" id="KW-0511">Multifunctional enzyme</keyword>
<comment type="catalytic activity">
    <reaction evidence="13">
        <text>2,5-diamino-6-hydroxy-4-(5-phosphoribosylamino)-pyrimidine + H2O + H(+) = 5-amino-6-(5-phospho-D-ribosylamino)uracil + NH4(+)</text>
        <dbReference type="Rhea" id="RHEA:21868"/>
        <dbReference type="ChEBI" id="CHEBI:15377"/>
        <dbReference type="ChEBI" id="CHEBI:15378"/>
        <dbReference type="ChEBI" id="CHEBI:28938"/>
        <dbReference type="ChEBI" id="CHEBI:58453"/>
        <dbReference type="ChEBI" id="CHEBI:58614"/>
        <dbReference type="EC" id="3.5.4.26"/>
    </reaction>
</comment>
<dbReference type="EC" id="3.5.4.26" evidence="13"/>
<evidence type="ECO:0000259" key="18">
    <source>
        <dbReference type="PROSITE" id="PS51747"/>
    </source>
</evidence>
<feature type="region of interest" description="Disordered" evidence="17">
    <location>
        <begin position="1"/>
        <end position="41"/>
    </location>
</feature>
<comment type="catalytic activity">
    <reaction evidence="13">
        <text>5-amino-6-(5-phospho-D-ribitylamino)uracil + NADP(+) = 5-amino-6-(5-phospho-D-ribosylamino)uracil + NADPH + H(+)</text>
        <dbReference type="Rhea" id="RHEA:17845"/>
        <dbReference type="ChEBI" id="CHEBI:15378"/>
        <dbReference type="ChEBI" id="CHEBI:57783"/>
        <dbReference type="ChEBI" id="CHEBI:58349"/>
        <dbReference type="ChEBI" id="CHEBI:58421"/>
        <dbReference type="ChEBI" id="CHEBI:58453"/>
        <dbReference type="EC" id="1.1.1.193"/>
    </reaction>
</comment>
<gene>
    <name evidence="19" type="primary">ribD</name>
    <name evidence="19" type="ORF">ENW50_09855</name>
</gene>
<evidence type="ECO:0000256" key="16">
    <source>
        <dbReference type="PIRSR" id="PIRSR006769-3"/>
    </source>
</evidence>
<dbReference type="Pfam" id="PF01872">
    <property type="entry name" value="RibD_C"/>
    <property type="match status" value="1"/>
</dbReference>
<dbReference type="InterPro" id="IPR050765">
    <property type="entry name" value="Riboflavin_Biosynth_HTPR"/>
</dbReference>
<sequence length="405" mass="43715">MDEARGESSQNLQHLSPRPQQEQQGIASLQGSPAPQGKEDQRWMQRALALAWLSKSVSSPNPAVGCVLVREGALVGEGYHDYSRKDHAEIVALKEAGDQARGATAYVTLEPCCHTGRTGPCTEALIAAGVRRVVAATVDPNPKVSGQGLERLRQAGIETTAGIGESEARALNDAFACSMRNGHPFVTLKAGVSLDGRIAPRPGSVETGTPWFLTGPQALAQVQVMRHEHDALLTGINTVLIDNPQLTDRTGLPRRRPLLRVVLDSALRLPLDSRLVRTAQEDVLVFCSYAPAARRQALESMGVRVEELPGKTRGRIPLDAVLRRLHELQMLSVMLEAGGTVNASALAGGLVDKLVLYYAPVLLGGVGIALAEDLEVQRLALHRTEWTQTGPDLRFSAYLRDPWQA</sequence>
<evidence type="ECO:0000256" key="13">
    <source>
        <dbReference type="PIRNR" id="PIRNR006769"/>
    </source>
</evidence>
<dbReference type="EC" id="1.1.1.193" evidence="13"/>
<dbReference type="PANTHER" id="PTHR38011:SF7">
    <property type="entry name" value="2,5-DIAMINO-6-RIBOSYLAMINO-4(3H)-PYRIMIDINONE 5'-PHOSPHATE REDUCTASE"/>
    <property type="match status" value="1"/>
</dbReference>
<evidence type="ECO:0000256" key="14">
    <source>
        <dbReference type="PIRSR" id="PIRSR006769-1"/>
    </source>
</evidence>
<evidence type="ECO:0000256" key="11">
    <source>
        <dbReference type="ARBA" id="ARBA00023002"/>
    </source>
</evidence>
<dbReference type="InterPro" id="IPR002734">
    <property type="entry name" value="RibDG_C"/>
</dbReference>
<feature type="binding site" evidence="16">
    <location>
        <position position="87"/>
    </location>
    <ligand>
        <name>Zn(2+)</name>
        <dbReference type="ChEBI" id="CHEBI:29105"/>
        <note>catalytic</note>
    </ligand>
</feature>
<dbReference type="InterPro" id="IPR004794">
    <property type="entry name" value="Eubact_RibD"/>
</dbReference>
<dbReference type="Gene3D" id="3.40.140.10">
    <property type="entry name" value="Cytidine Deaminase, domain 2"/>
    <property type="match status" value="1"/>
</dbReference>
<accession>A0A7V4XTL0</accession>
<comment type="pathway">
    <text evidence="2 13">Cofactor biosynthesis; riboflavin biosynthesis; 5-amino-6-(D-ribitylamino)uracil from GTP: step 2/4.</text>
</comment>
<dbReference type="Gene3D" id="3.40.430.10">
    <property type="entry name" value="Dihydrofolate Reductase, subunit A"/>
    <property type="match status" value="1"/>
</dbReference>
<feature type="binding site" evidence="15">
    <location>
        <position position="238"/>
    </location>
    <ligand>
        <name>NADP(+)</name>
        <dbReference type="ChEBI" id="CHEBI:58349"/>
    </ligand>
</feature>